<gene>
    <name evidence="2" type="ORF">BN2476_720064</name>
</gene>
<organism evidence="2 3">
    <name type="scientific">Paraburkholderia piptadeniae</name>
    <dbReference type="NCBI Taxonomy" id="1701573"/>
    <lineage>
        <taxon>Bacteria</taxon>
        <taxon>Pseudomonadati</taxon>
        <taxon>Pseudomonadota</taxon>
        <taxon>Betaproteobacteria</taxon>
        <taxon>Burkholderiales</taxon>
        <taxon>Burkholderiaceae</taxon>
        <taxon>Paraburkholderia</taxon>
    </lineage>
</organism>
<proteinExistence type="predicted"/>
<accession>A0A1N7SR09</accession>
<feature type="transmembrane region" description="Helical" evidence="1">
    <location>
        <begin position="77"/>
        <end position="99"/>
    </location>
</feature>
<keyword evidence="1" id="KW-1133">Transmembrane helix</keyword>
<keyword evidence="1" id="KW-0812">Transmembrane</keyword>
<evidence type="ECO:0000313" key="2">
    <source>
        <dbReference type="EMBL" id="SIT49878.1"/>
    </source>
</evidence>
<dbReference type="Proteomes" id="UP000195569">
    <property type="component" value="Unassembled WGS sequence"/>
</dbReference>
<reference evidence="2" key="1">
    <citation type="submission" date="2016-12" db="EMBL/GenBank/DDBJ databases">
        <authorList>
            <person name="Moulin L."/>
        </authorList>
    </citation>
    <scope>NUCLEOTIDE SEQUENCE [LARGE SCALE GENOMIC DNA]</scope>
    <source>
        <strain evidence="2">STM 7183</strain>
    </source>
</reference>
<evidence type="ECO:0000256" key="1">
    <source>
        <dbReference type="SAM" id="Phobius"/>
    </source>
</evidence>
<name>A0A1N7SR09_9BURK</name>
<comment type="caution">
    <text evidence="2">The sequence shown here is derived from an EMBL/GenBank/DDBJ whole genome shotgun (WGS) entry which is preliminary data.</text>
</comment>
<dbReference type="AlphaFoldDB" id="A0A1N7SR09"/>
<keyword evidence="3" id="KW-1185">Reference proteome</keyword>
<keyword evidence="1" id="KW-0472">Membrane</keyword>
<dbReference type="EMBL" id="CYGY02000072">
    <property type="protein sequence ID" value="SIT49878.1"/>
    <property type="molecule type" value="Genomic_DNA"/>
</dbReference>
<evidence type="ECO:0000313" key="3">
    <source>
        <dbReference type="Proteomes" id="UP000195569"/>
    </source>
</evidence>
<protein>
    <submittedName>
        <fullName evidence="2">Uncharacterized protein</fullName>
    </submittedName>
</protein>
<sequence>MRAEPAPVLRTPVMSMSGSGSGAELETAANAALFAVAALAASAMSAPLSPPHPARLKTIATATTAAMPVLRQHDSSIMIFCSFPIGIEIYFVILNYRLLRPGL</sequence>